<evidence type="ECO:0000313" key="2">
    <source>
        <dbReference type="EMBL" id="OPJ65097.1"/>
    </source>
</evidence>
<dbReference type="OrthoDB" id="15023at2"/>
<dbReference type="AlphaFoldDB" id="A0A1V4J0B4"/>
<proteinExistence type="predicted"/>
<name>A0A1V4J0B4_9CLOT</name>
<comment type="caution">
    <text evidence="2">The sequence shown here is derived from an EMBL/GenBank/DDBJ whole genome shotgun (WGS) entry which is preliminary data.</text>
</comment>
<dbReference type="NCBIfam" id="NF033547">
    <property type="entry name" value="transpos_IS1595"/>
    <property type="match status" value="1"/>
</dbReference>
<dbReference type="SMART" id="SM01126">
    <property type="entry name" value="DDE_Tnp_IS1595"/>
    <property type="match status" value="1"/>
</dbReference>
<accession>A0A1V4J0B4</accession>
<organism evidence="2 3">
    <name type="scientific">Clostridium oryzae</name>
    <dbReference type="NCBI Taxonomy" id="1450648"/>
    <lineage>
        <taxon>Bacteria</taxon>
        <taxon>Bacillati</taxon>
        <taxon>Bacillota</taxon>
        <taxon>Clostridia</taxon>
        <taxon>Eubacteriales</taxon>
        <taxon>Clostridiaceae</taxon>
        <taxon>Clostridium</taxon>
    </lineage>
</organism>
<dbReference type="RefSeq" id="WP_079421618.1">
    <property type="nucleotide sequence ID" value="NZ_MZGV01000001.1"/>
</dbReference>
<protein>
    <recommendedName>
        <fullName evidence="1">ISXO2-like transposase domain-containing protein</fullName>
    </recommendedName>
</protein>
<sequence>MKFLKYSSTVKIIDTKKMFDHYEYIIKLINKAFLKRKNNCPHCNSRQIIKYGHFGENKQRYKCKACGKTFNIYTYTILSYSKKDVKDWIAYINCMLRKLTVRSSAGEIKISNTTSFYWRHKILKLLKDEMPNDLCGIIEVKTSYSIENLKGRRYRCSQIVDNSKKDRRISTICCVDRRGDIFSKVVCRGTMNYRSVEETLKDRIASNSILCLDNNMAYVSFAKKYKLRFHKINYARQIVNFRFHILNAIGFIKNVQDLIHCFRGVATRYLNFYLNWIKWIDVMKRQTVGQYVNNFLDMVTKKYIFRIYDFKMIGELGQYTRL</sequence>
<dbReference type="STRING" id="1450648.CLORY_00970"/>
<keyword evidence="3" id="KW-1185">Reference proteome</keyword>
<dbReference type="InterPro" id="IPR024445">
    <property type="entry name" value="Tnp_ISXO2-like"/>
</dbReference>
<evidence type="ECO:0000259" key="1">
    <source>
        <dbReference type="SMART" id="SM01126"/>
    </source>
</evidence>
<reference evidence="2 3" key="1">
    <citation type="submission" date="2017-03" db="EMBL/GenBank/DDBJ databases">
        <title>Genome sequence of Clostridium oryzae DSM 28571.</title>
        <authorList>
            <person name="Poehlein A."/>
            <person name="Daniel R."/>
        </authorList>
    </citation>
    <scope>NUCLEOTIDE SEQUENCE [LARGE SCALE GENOMIC DNA]</scope>
    <source>
        <strain evidence="2 3">DSM 28571</strain>
    </source>
</reference>
<dbReference type="EMBL" id="MZGV01000001">
    <property type="protein sequence ID" value="OPJ65097.1"/>
    <property type="molecule type" value="Genomic_DNA"/>
</dbReference>
<feature type="domain" description="ISXO2-like transposase" evidence="1">
    <location>
        <begin position="133"/>
        <end position="282"/>
    </location>
</feature>
<dbReference type="Proteomes" id="UP000190080">
    <property type="component" value="Unassembled WGS sequence"/>
</dbReference>
<gene>
    <name evidence="2" type="ORF">CLORY_00970</name>
</gene>
<evidence type="ECO:0000313" key="3">
    <source>
        <dbReference type="Proteomes" id="UP000190080"/>
    </source>
</evidence>